<name>A0A9K3JN52_HELAN</name>
<organism evidence="1 2">
    <name type="scientific">Helianthus annuus</name>
    <name type="common">Common sunflower</name>
    <dbReference type="NCBI Taxonomy" id="4232"/>
    <lineage>
        <taxon>Eukaryota</taxon>
        <taxon>Viridiplantae</taxon>
        <taxon>Streptophyta</taxon>
        <taxon>Embryophyta</taxon>
        <taxon>Tracheophyta</taxon>
        <taxon>Spermatophyta</taxon>
        <taxon>Magnoliopsida</taxon>
        <taxon>eudicotyledons</taxon>
        <taxon>Gunneridae</taxon>
        <taxon>Pentapetalae</taxon>
        <taxon>asterids</taxon>
        <taxon>campanulids</taxon>
        <taxon>Asterales</taxon>
        <taxon>Asteraceae</taxon>
        <taxon>Asteroideae</taxon>
        <taxon>Heliantheae alliance</taxon>
        <taxon>Heliantheae</taxon>
        <taxon>Helianthus</taxon>
    </lineage>
</organism>
<gene>
    <name evidence="1" type="ORF">HanXRQr2_Chr02g0059641</name>
</gene>
<accession>A0A9K3JN52</accession>
<evidence type="ECO:0000313" key="1">
    <source>
        <dbReference type="EMBL" id="KAF5817997.1"/>
    </source>
</evidence>
<keyword evidence="2" id="KW-1185">Reference proteome</keyword>
<dbReference type="Gramene" id="mRNA:HanXRQr2_Chr02g0059641">
    <property type="protein sequence ID" value="CDS:HanXRQr2_Chr02g0059641.1"/>
    <property type="gene ID" value="HanXRQr2_Chr02g0059641"/>
</dbReference>
<evidence type="ECO:0000313" key="2">
    <source>
        <dbReference type="Proteomes" id="UP000215914"/>
    </source>
</evidence>
<reference evidence="1" key="2">
    <citation type="submission" date="2020-06" db="EMBL/GenBank/DDBJ databases">
        <title>Helianthus annuus Genome sequencing and assembly Release 2.</title>
        <authorList>
            <person name="Gouzy J."/>
            <person name="Langlade N."/>
            <person name="Munos S."/>
        </authorList>
    </citation>
    <scope>NUCLEOTIDE SEQUENCE</scope>
    <source>
        <tissue evidence="1">Leaves</tissue>
    </source>
</reference>
<sequence length="108" mass="12041">MTSVEEALIDRINHLSVGLEGFLQEVNLLHQRLNILASPPMVPIVAQRGWNVMPEVIIPAGWNVMPPEPPLDILHGVTVAVGPPPQDIVENEPAFFLPREKEEWLNVI</sequence>
<dbReference type="Proteomes" id="UP000215914">
    <property type="component" value="Unassembled WGS sequence"/>
</dbReference>
<reference evidence="1" key="1">
    <citation type="journal article" date="2017" name="Nature">
        <title>The sunflower genome provides insights into oil metabolism, flowering and Asterid evolution.</title>
        <authorList>
            <person name="Badouin H."/>
            <person name="Gouzy J."/>
            <person name="Grassa C.J."/>
            <person name="Murat F."/>
            <person name="Staton S.E."/>
            <person name="Cottret L."/>
            <person name="Lelandais-Briere C."/>
            <person name="Owens G.L."/>
            <person name="Carrere S."/>
            <person name="Mayjonade B."/>
            <person name="Legrand L."/>
            <person name="Gill N."/>
            <person name="Kane N.C."/>
            <person name="Bowers J.E."/>
            <person name="Hubner S."/>
            <person name="Bellec A."/>
            <person name="Berard A."/>
            <person name="Berges H."/>
            <person name="Blanchet N."/>
            <person name="Boniface M.C."/>
            <person name="Brunel D."/>
            <person name="Catrice O."/>
            <person name="Chaidir N."/>
            <person name="Claudel C."/>
            <person name="Donnadieu C."/>
            <person name="Faraut T."/>
            <person name="Fievet G."/>
            <person name="Helmstetter N."/>
            <person name="King M."/>
            <person name="Knapp S.J."/>
            <person name="Lai Z."/>
            <person name="Le Paslier M.C."/>
            <person name="Lippi Y."/>
            <person name="Lorenzon L."/>
            <person name="Mandel J.R."/>
            <person name="Marage G."/>
            <person name="Marchand G."/>
            <person name="Marquand E."/>
            <person name="Bret-Mestries E."/>
            <person name="Morien E."/>
            <person name="Nambeesan S."/>
            <person name="Nguyen T."/>
            <person name="Pegot-Espagnet P."/>
            <person name="Pouilly N."/>
            <person name="Raftis F."/>
            <person name="Sallet E."/>
            <person name="Schiex T."/>
            <person name="Thomas J."/>
            <person name="Vandecasteele C."/>
            <person name="Vares D."/>
            <person name="Vear F."/>
            <person name="Vautrin S."/>
            <person name="Crespi M."/>
            <person name="Mangin B."/>
            <person name="Burke J.M."/>
            <person name="Salse J."/>
            <person name="Munos S."/>
            <person name="Vincourt P."/>
            <person name="Rieseberg L.H."/>
            <person name="Langlade N.B."/>
        </authorList>
    </citation>
    <scope>NUCLEOTIDE SEQUENCE</scope>
    <source>
        <tissue evidence="1">Leaves</tissue>
    </source>
</reference>
<protein>
    <submittedName>
        <fullName evidence="1">Uncharacterized protein</fullName>
    </submittedName>
</protein>
<comment type="caution">
    <text evidence="1">The sequence shown here is derived from an EMBL/GenBank/DDBJ whole genome shotgun (WGS) entry which is preliminary data.</text>
</comment>
<dbReference type="AlphaFoldDB" id="A0A9K3JN52"/>
<proteinExistence type="predicted"/>
<dbReference type="EMBL" id="MNCJ02000317">
    <property type="protein sequence ID" value="KAF5817997.1"/>
    <property type="molecule type" value="Genomic_DNA"/>
</dbReference>